<gene>
    <name evidence="2" type="ORF">DM867_12260</name>
    <name evidence="4" type="ORF">DMP03_04460</name>
    <name evidence="3" type="ORF">DP108_10995</name>
</gene>
<dbReference type="RefSeq" id="WP_152119491.1">
    <property type="nucleotide sequence ID" value="NZ_QJOW01000001.1"/>
</dbReference>
<accession>A0A5N5U2K8</accession>
<dbReference type="Proteomes" id="UP000326302">
    <property type="component" value="Unassembled WGS sequence"/>
</dbReference>
<keyword evidence="7" id="KW-1185">Reference proteome</keyword>
<name>A0A5N5ULW2_9EURY</name>
<dbReference type="InterPro" id="IPR016954">
    <property type="entry name" value="Uncharacterised_Vng0742h"/>
</dbReference>
<protein>
    <submittedName>
        <fullName evidence="4">Histidine kinase</fullName>
    </submittedName>
</protein>
<evidence type="ECO:0000313" key="7">
    <source>
        <dbReference type="Proteomes" id="UP000326865"/>
    </source>
</evidence>
<accession>A0A5N5UAC9</accession>
<dbReference type="EMBL" id="QJOW01000001">
    <property type="protein sequence ID" value="KAB7518612.1"/>
    <property type="molecule type" value="Genomic_DNA"/>
</dbReference>
<proteinExistence type="predicted"/>
<dbReference type="Proteomes" id="UP000326207">
    <property type="component" value="Unassembled WGS sequence"/>
</dbReference>
<evidence type="ECO:0000313" key="6">
    <source>
        <dbReference type="Proteomes" id="UP000326302"/>
    </source>
</evidence>
<evidence type="ECO:0000313" key="4">
    <source>
        <dbReference type="EMBL" id="KAB7518612.1"/>
    </source>
</evidence>
<accession>A0A5N5ULW2</accession>
<evidence type="ECO:0000313" key="3">
    <source>
        <dbReference type="EMBL" id="KAB7515487.1"/>
    </source>
</evidence>
<evidence type="ECO:0000259" key="1">
    <source>
        <dbReference type="Pfam" id="PF10069"/>
    </source>
</evidence>
<keyword evidence="4" id="KW-0808">Transferase</keyword>
<evidence type="ECO:0000313" key="2">
    <source>
        <dbReference type="EMBL" id="KAB7512687.1"/>
    </source>
</evidence>
<sequence>MSLTELIRGVENHEKTLTAFNSDDETVGSLRTQFGDRNLTVRSETTDTGPDSYVVLSRESEFVTAASIADVLADRNDTTPEFESEAYRPILDHLDETMFTSYDIQQMIAASREIEDRAWRLGKGELHAGFQKLSILGPQMDIYKRLASKDGLEVHAYAAPDDDVPQHDTDLTIHVERSDEIRESWFVVYDGGGVDVNKCALVAEEREPRSFYGFWTYDPETVDWVLEYLNETYGLLAQ</sequence>
<dbReference type="EMBL" id="QMDY01000007">
    <property type="protein sequence ID" value="KAB7515487.1"/>
    <property type="molecule type" value="Genomic_DNA"/>
</dbReference>
<dbReference type="Proteomes" id="UP000326865">
    <property type="component" value="Unassembled WGS sequence"/>
</dbReference>
<organism evidence="4 6">
    <name type="scientific">Halosegnis rubeus</name>
    <dbReference type="NCBI Taxonomy" id="2212850"/>
    <lineage>
        <taxon>Archaea</taxon>
        <taxon>Methanobacteriati</taxon>
        <taxon>Methanobacteriota</taxon>
        <taxon>Stenosarchaea group</taxon>
        <taxon>Halobacteria</taxon>
        <taxon>Halobacteriales</taxon>
        <taxon>Natronomonadaceae</taxon>
        <taxon>Halosegnis</taxon>
    </lineage>
</organism>
<dbReference type="Pfam" id="PF10069">
    <property type="entry name" value="DICT"/>
    <property type="match status" value="1"/>
</dbReference>
<dbReference type="GO" id="GO:0016301">
    <property type="term" value="F:kinase activity"/>
    <property type="evidence" value="ECO:0007669"/>
    <property type="project" value="UniProtKB-KW"/>
</dbReference>
<evidence type="ECO:0000313" key="5">
    <source>
        <dbReference type="Proteomes" id="UP000326207"/>
    </source>
</evidence>
<keyword evidence="4" id="KW-0418">Kinase</keyword>
<dbReference type="OrthoDB" id="198447at2157"/>
<dbReference type="EMBL" id="QKKZ01000007">
    <property type="protein sequence ID" value="KAB7512687.1"/>
    <property type="molecule type" value="Genomic_DNA"/>
</dbReference>
<dbReference type="AlphaFoldDB" id="A0A5N5ULW2"/>
<dbReference type="InterPro" id="IPR019278">
    <property type="entry name" value="DICT_dom"/>
</dbReference>
<reference evidence="5 6" key="1">
    <citation type="submission" date="2019-10" db="EMBL/GenBank/DDBJ databases">
        <title>Unraveling microbial dark matter from salterns through culturing: the case of the genus Halosegnis.</title>
        <authorList>
            <person name="Duran-Viseras A."/>
            <person name="Andrei A.-S."/>
            <person name="Vera-Gargallo B."/>
            <person name="Ghai R."/>
            <person name="Sanchez-Porro C."/>
            <person name="Ventosa A."/>
        </authorList>
    </citation>
    <scope>NUCLEOTIDE SEQUENCE [LARGE SCALE GENOMIC DNA]</scope>
    <source>
        <strain evidence="4 6">F17-44</strain>
        <strain evidence="2 7">F18-79</strain>
        <strain evidence="3 5">F19-13</strain>
    </source>
</reference>
<feature type="domain" description="DICT" evidence="1">
    <location>
        <begin position="90"/>
        <end position="205"/>
    </location>
</feature>
<dbReference type="PIRSF" id="PIRSF030471">
    <property type="entry name" value="STR_Vng0742h_prd"/>
    <property type="match status" value="1"/>
</dbReference>
<comment type="caution">
    <text evidence="4">The sequence shown here is derived from an EMBL/GenBank/DDBJ whole genome shotgun (WGS) entry which is preliminary data.</text>
</comment>